<dbReference type="InterPro" id="IPR044856">
    <property type="entry name" value="Malate_synth_C_sf"/>
</dbReference>
<feature type="domain" description="Malate synthase TIM barrel" evidence="6">
    <location>
        <begin position="162"/>
        <end position="394"/>
    </location>
</feature>
<evidence type="ECO:0000259" key="6">
    <source>
        <dbReference type="Pfam" id="PF01274"/>
    </source>
</evidence>
<organism evidence="8 9">
    <name type="scientific">Halteria grandinella</name>
    <dbReference type="NCBI Taxonomy" id="5974"/>
    <lineage>
        <taxon>Eukaryota</taxon>
        <taxon>Sar</taxon>
        <taxon>Alveolata</taxon>
        <taxon>Ciliophora</taxon>
        <taxon>Intramacronucleata</taxon>
        <taxon>Spirotrichea</taxon>
        <taxon>Stichotrichia</taxon>
        <taxon>Sporadotrichida</taxon>
        <taxon>Halteriidae</taxon>
        <taxon>Halteria</taxon>
    </lineage>
</organism>
<evidence type="ECO:0000256" key="5">
    <source>
        <dbReference type="ARBA" id="ARBA00047918"/>
    </source>
</evidence>
<evidence type="ECO:0000313" key="9">
    <source>
        <dbReference type="Proteomes" id="UP000785679"/>
    </source>
</evidence>
<dbReference type="SUPFAM" id="SSF51645">
    <property type="entry name" value="Malate synthase G"/>
    <property type="match status" value="1"/>
</dbReference>
<evidence type="ECO:0000256" key="4">
    <source>
        <dbReference type="ARBA" id="ARBA00022679"/>
    </source>
</evidence>
<dbReference type="InterPro" id="IPR048355">
    <property type="entry name" value="MS_C"/>
</dbReference>
<dbReference type="Gene3D" id="1.20.1220.12">
    <property type="entry name" value="Malate synthase, domain III"/>
    <property type="match status" value="1"/>
</dbReference>
<keyword evidence="9" id="KW-1185">Reference proteome</keyword>
<comment type="catalytic activity">
    <reaction evidence="5">
        <text>glyoxylate + acetyl-CoA + H2O = (S)-malate + CoA + H(+)</text>
        <dbReference type="Rhea" id="RHEA:18181"/>
        <dbReference type="ChEBI" id="CHEBI:15377"/>
        <dbReference type="ChEBI" id="CHEBI:15378"/>
        <dbReference type="ChEBI" id="CHEBI:15589"/>
        <dbReference type="ChEBI" id="CHEBI:36655"/>
        <dbReference type="ChEBI" id="CHEBI:57287"/>
        <dbReference type="ChEBI" id="CHEBI:57288"/>
        <dbReference type="EC" id="2.3.3.9"/>
    </reaction>
</comment>
<dbReference type="Pfam" id="PF01274">
    <property type="entry name" value="MS_TIM-barrel"/>
    <property type="match status" value="1"/>
</dbReference>
<comment type="caution">
    <text evidence="8">The sequence shown here is derived from an EMBL/GenBank/DDBJ whole genome shotgun (WGS) entry which is preliminary data.</text>
</comment>
<dbReference type="PANTHER" id="PTHR42902:SF3">
    <property type="entry name" value="MALATE SYNTHASE"/>
    <property type="match status" value="1"/>
</dbReference>
<name>A0A8J8NTV2_HALGN</name>
<keyword evidence="4" id="KW-0808">Transferase</keyword>
<dbReference type="Pfam" id="PF20659">
    <property type="entry name" value="MS_C"/>
    <property type="match status" value="1"/>
</dbReference>
<reference evidence="8" key="1">
    <citation type="submission" date="2019-06" db="EMBL/GenBank/DDBJ databases">
        <authorList>
            <person name="Zheng W."/>
        </authorList>
    </citation>
    <scope>NUCLEOTIDE SEQUENCE</scope>
    <source>
        <strain evidence="8">QDHG01</strain>
    </source>
</reference>
<dbReference type="EMBL" id="RRYP01008093">
    <property type="protein sequence ID" value="TNV80021.1"/>
    <property type="molecule type" value="Genomic_DNA"/>
</dbReference>
<keyword evidence="3" id="KW-0816">Tricarboxylic acid cycle</keyword>
<proteinExistence type="predicted"/>
<dbReference type="Proteomes" id="UP000785679">
    <property type="component" value="Unassembled WGS sequence"/>
</dbReference>
<dbReference type="GO" id="GO:0005782">
    <property type="term" value="C:peroxisomal matrix"/>
    <property type="evidence" value="ECO:0007669"/>
    <property type="project" value="TreeGrafter"/>
</dbReference>
<dbReference type="GO" id="GO:0006097">
    <property type="term" value="P:glyoxylate cycle"/>
    <property type="evidence" value="ECO:0007669"/>
    <property type="project" value="UniProtKB-KW"/>
</dbReference>
<dbReference type="InterPro" id="IPR046363">
    <property type="entry name" value="MS_N_TIM-barrel_dom"/>
</dbReference>
<dbReference type="GO" id="GO:0004474">
    <property type="term" value="F:malate synthase activity"/>
    <property type="evidence" value="ECO:0007669"/>
    <property type="project" value="UniProtKB-EC"/>
</dbReference>
<dbReference type="InterPro" id="IPR011076">
    <property type="entry name" value="Malate_synth_sf"/>
</dbReference>
<dbReference type="OrthoDB" id="4078635at2759"/>
<evidence type="ECO:0000259" key="7">
    <source>
        <dbReference type="Pfam" id="PF20659"/>
    </source>
</evidence>
<dbReference type="PIRSF" id="PIRSF001363">
    <property type="entry name" value="Malate_synth"/>
    <property type="match status" value="1"/>
</dbReference>
<dbReference type="InterPro" id="IPR001465">
    <property type="entry name" value="Malate_synthase_TIM"/>
</dbReference>
<accession>A0A8J8NTV2</accession>
<gene>
    <name evidence="8" type="ORF">FGO68_gene9116</name>
</gene>
<dbReference type="GO" id="GO:0006099">
    <property type="term" value="P:tricarboxylic acid cycle"/>
    <property type="evidence" value="ECO:0007669"/>
    <property type="project" value="UniProtKB-KW"/>
</dbReference>
<dbReference type="Gene3D" id="3.20.20.360">
    <property type="entry name" value="Malate synthase, domain 3"/>
    <property type="match status" value="1"/>
</dbReference>
<evidence type="ECO:0000256" key="2">
    <source>
        <dbReference type="ARBA" id="ARBA00022435"/>
    </source>
</evidence>
<dbReference type="InterPro" id="IPR006252">
    <property type="entry name" value="Malate_synthA"/>
</dbReference>
<protein>
    <recommendedName>
        <fullName evidence="1">malate synthase</fullName>
        <ecNumber evidence="1">2.3.3.9</ecNumber>
    </recommendedName>
</protein>
<keyword evidence="2" id="KW-0329">Glyoxylate bypass</keyword>
<dbReference type="PANTHER" id="PTHR42902">
    <property type="entry name" value="MALATE SYNTHASE"/>
    <property type="match status" value="1"/>
</dbReference>
<evidence type="ECO:0000256" key="1">
    <source>
        <dbReference type="ARBA" id="ARBA00012636"/>
    </source>
</evidence>
<evidence type="ECO:0000313" key="8">
    <source>
        <dbReference type="EMBL" id="TNV80021.1"/>
    </source>
</evidence>
<dbReference type="EC" id="2.3.3.9" evidence="1"/>
<dbReference type="AlphaFoldDB" id="A0A8J8NTV2"/>
<feature type="domain" description="Malate synthase C-terminal" evidence="7">
    <location>
        <begin position="426"/>
        <end position="533"/>
    </location>
</feature>
<sequence length="548" mass="62995">MEESPTQVIKFLQGKHFLHKTVLPDRCLDLFLTLHNRFHTQLLTLIQEKEVMLRQFDQGLIPLKPPSPSDKDAHPWQCEPYPINLQRRQVEITAPPLRKQVVNALNAGADVFMADFDDALSPTWPNVLGGHYNLIKAIRRNLRFYDTDKRKEYAVMEINSQIFIQPRSLGREEGHMLVEGLPVSATLFDLAVYAFHNYVNLTEKLGQNCYFYIPKVDTLEEANFWNEMLSFLEQQLKAPANSFKITFVVESVLALSQLEEIVFALKERLVGLNTGRWNYIGSVVKRFRNFPSSQIEARHSLSNEASFLQAFQSQILNIAHKRGIHAIGGTSSFVPRENQPKLTEYAISQVISEKTKEAELGFDGAWVVHPLLVQPVAQCFAEIITHGQHQKDRLLDEFECDTVDQLFPFINFRAGELLTDDFIIDKEEVKNAARVCLIYYFHWLKGTGAFSFDNLMEVASTVEICRAQLWIWGNQRQRMKEGEQPPVNLEQEVMNEIIGKETGKISTHDKLTLLQAKNLLKNLTRMKELPESFLELAYPILDKHQAKL</sequence>
<evidence type="ECO:0000256" key="3">
    <source>
        <dbReference type="ARBA" id="ARBA00022532"/>
    </source>
</evidence>